<feature type="chain" id="PRO_5046423453" evidence="2">
    <location>
        <begin position="29"/>
        <end position="1043"/>
    </location>
</feature>
<evidence type="ECO:0000313" key="4">
    <source>
        <dbReference type="EMBL" id="MBC3536048.1"/>
    </source>
</evidence>
<protein>
    <submittedName>
        <fullName evidence="4">Autotransporter domain-containing protein</fullName>
    </submittedName>
</protein>
<gene>
    <name evidence="4" type="ORF">H8J70_02085</name>
</gene>
<feature type="signal peptide" evidence="2">
    <location>
        <begin position="1"/>
        <end position="28"/>
    </location>
</feature>
<feature type="compositionally biased region" description="Pro residues" evidence="1">
    <location>
        <begin position="659"/>
        <end position="681"/>
    </location>
</feature>
<comment type="caution">
    <text evidence="4">The sequence shown here is derived from an EMBL/GenBank/DDBJ whole genome shotgun (WGS) entry which is preliminary data.</text>
</comment>
<dbReference type="InterPro" id="IPR036709">
    <property type="entry name" value="Autotransporte_beta_dom_sf"/>
</dbReference>
<evidence type="ECO:0000259" key="3">
    <source>
        <dbReference type="PROSITE" id="PS51208"/>
    </source>
</evidence>
<dbReference type="InterPro" id="IPR005546">
    <property type="entry name" value="Autotransporte_beta"/>
</dbReference>
<dbReference type="SUPFAM" id="SSF103515">
    <property type="entry name" value="Autotransporter"/>
    <property type="match status" value="1"/>
</dbReference>
<evidence type="ECO:0000256" key="2">
    <source>
        <dbReference type="SAM" id="SignalP"/>
    </source>
</evidence>
<accession>A0ABR6VG58</accession>
<evidence type="ECO:0000313" key="5">
    <source>
        <dbReference type="Proteomes" id="UP000606870"/>
    </source>
</evidence>
<feature type="region of interest" description="Disordered" evidence="1">
    <location>
        <begin position="728"/>
        <end position="767"/>
    </location>
</feature>
<dbReference type="RefSeq" id="WP_186502125.1">
    <property type="nucleotide sequence ID" value="NZ_JACOGK010000004.1"/>
</dbReference>
<evidence type="ECO:0000256" key="1">
    <source>
        <dbReference type="SAM" id="MobiDB-lite"/>
    </source>
</evidence>
<feature type="compositionally biased region" description="Pro residues" evidence="1">
    <location>
        <begin position="736"/>
        <end position="750"/>
    </location>
</feature>
<name>A0ABR6VG58_9FIRM</name>
<reference evidence="4 5" key="1">
    <citation type="submission" date="2020-08" db="EMBL/GenBank/DDBJ databases">
        <authorList>
            <person name="Liu C."/>
            <person name="Sun Q."/>
        </authorList>
    </citation>
    <scope>NUCLEOTIDE SEQUENCE [LARGE SCALE GENOMIC DNA]</scope>
    <source>
        <strain evidence="4 5">NSJ-59</strain>
    </source>
</reference>
<keyword evidence="2" id="KW-0732">Signal</keyword>
<feature type="domain" description="Autotransporter" evidence="3">
    <location>
        <begin position="748"/>
        <end position="1043"/>
    </location>
</feature>
<dbReference type="EMBL" id="JACOGK010000004">
    <property type="protein sequence ID" value="MBC3536048.1"/>
    <property type="molecule type" value="Genomic_DNA"/>
</dbReference>
<dbReference type="PROSITE" id="PS51208">
    <property type="entry name" value="AUTOTRANSPORTER"/>
    <property type="match status" value="1"/>
</dbReference>
<dbReference type="Gene3D" id="2.40.128.130">
    <property type="entry name" value="Autotransporter beta-domain"/>
    <property type="match status" value="1"/>
</dbReference>
<dbReference type="PROSITE" id="PS51257">
    <property type="entry name" value="PROKAR_LIPOPROTEIN"/>
    <property type="match status" value="1"/>
</dbReference>
<dbReference type="Proteomes" id="UP000606870">
    <property type="component" value="Unassembled WGS sequence"/>
</dbReference>
<feature type="region of interest" description="Disordered" evidence="1">
    <location>
        <begin position="647"/>
        <end position="691"/>
    </location>
</feature>
<dbReference type="Pfam" id="PF03797">
    <property type="entry name" value="Autotransporter"/>
    <property type="match status" value="1"/>
</dbReference>
<organism evidence="4 5">
    <name type="scientific">Megasphaera hominis</name>
    <dbReference type="NCBI Taxonomy" id="159836"/>
    <lineage>
        <taxon>Bacteria</taxon>
        <taxon>Bacillati</taxon>
        <taxon>Bacillota</taxon>
        <taxon>Negativicutes</taxon>
        <taxon>Veillonellales</taxon>
        <taxon>Veillonellaceae</taxon>
        <taxon>Megasphaera</taxon>
    </lineage>
</organism>
<keyword evidence="5" id="KW-1185">Reference proteome</keyword>
<proteinExistence type="predicted"/>
<sequence length="1043" mass="108430">MTKNQKLILLVLISMMGCGLGSITPVQAATTITSVNDLQDKQTVHFGASFNDYDVYAPKTELGTDVTLDLQSFSPTRPASTNLFGVYTKDTDAAPVTGVHFTVTSTGTADSLQNIAGAYSENGDVGSYTEGVTTEPSNITIVTGGTASDMAGGISEKGNALNNELDISGSAQPGSAYGGRSTAGDASYNVLEVDLPDATKGMGLYGGSTSQGNASYNKVEITTGNADSLVYGGYASGSGNVNNNQVIIHDGVFSTVDGGYNGGSGENDTADGNTIVMEKGTISDDITGGYTFQGTSACNNIVTLGDVTLYGTIAAGNASSGEKASNNKIELTGGTADTPFTYTPRMMVVGLSNGVSDENKLIIGKNSILDTTSSYIIVTEGTSQTNNNSVDLQGTLASGENVYIGYVLGDNGVAKENTFTSTGGTIGNGTNIYISLAPKTNAMASGNIGTLNKGTTVGAGVTIEVAEGVTVDSNIMNINDGVTFTSGNDINIAAGYGYSSATNNIVNLNGTVVGDGLCLYGGMAPTSTGNTLNVKSLNNEVKEIGYFQNLNFYIPKEAVNGSTMLTITSGEPTDLTGATIKAGASDATILNVGDKINLIVNEAGVTTDEDSESATATKYGVLTDAGFAQTGVEVKKDGEDKIIATITKLAPKPPDPEPEPNPDPKPNPNPEPNPEPNPKPEPAASLHPGTKSLVEGKVDGLAGLKHNVQFVATDGVQSAMAAAQANAIANGGGPHGPGPGGPQGPGPGGPHDPGKDGKGSSGSNGASAMKLNMDAMARFTPYAVMGAESLKHKTGSYVRSHGFNVNVGLVRRLQRQDYIDTIMPFIEYGKGNYSTFLDSGARGDGEHQYLGGGILVRRDRNDGLYYEGSLHGGHIKNDYTGIIDGTRAAYNSSSPYIAMHAGIGKVLPLQKNTSLDVYAKLFWTHEGSDTVTLRSSRGLAQYHFDSMDSVATRLGARWNRTVRKHQKLYIGTGWEYEFNGDGIASYNGLRTQSPSLQGSSGFLEAGWTTEATKDNPYTLDFHVTGWTGLQKGITLAARFNYQF</sequence>